<evidence type="ECO:0008006" key="3">
    <source>
        <dbReference type="Google" id="ProtNLM"/>
    </source>
</evidence>
<dbReference type="Proteomes" id="UP000399805">
    <property type="component" value="Unassembled WGS sequence"/>
</dbReference>
<proteinExistence type="predicted"/>
<evidence type="ECO:0000313" key="2">
    <source>
        <dbReference type="Proteomes" id="UP000399805"/>
    </source>
</evidence>
<keyword evidence="2" id="KW-1185">Reference proteome</keyword>
<accession>A0A6I8M0P0</accession>
<gene>
    <name evidence="1" type="ORF">AA23TX_07404</name>
</gene>
<reference evidence="1 2" key="1">
    <citation type="submission" date="2019-09" db="EMBL/GenBank/DDBJ databases">
        <authorList>
            <person name="Leyn A S."/>
        </authorList>
    </citation>
    <scope>NUCLEOTIDE SEQUENCE [LARGE SCALE GENOMIC DNA]</scope>
    <source>
        <strain evidence="1">AA231_1</strain>
    </source>
</reference>
<protein>
    <recommendedName>
        <fullName evidence="3">DUF4760 domain-containing protein</fullName>
    </recommendedName>
</protein>
<sequence>MAVVVSFIAVLVSTFVFVYNRRMSRRDLLLDSHERQLLPENQHGRRVVFQMRETGDLPDALSAEDFRSANHALASMNMLGFLCCRRYVSMRDAIALWGQTVVRVVDAAEKTGFLALRDSQQEGTPVWPYLREFALIARARSHLYLNPLRVKGFRRRPRFQVQAHIPPVSDEE</sequence>
<evidence type="ECO:0000313" key="1">
    <source>
        <dbReference type="EMBL" id="VVJ22393.1"/>
    </source>
</evidence>
<dbReference type="AlphaFoldDB" id="A0A6I8M0P0"/>
<name>A0A6I8M0P0_9PSEU</name>
<dbReference type="RefSeq" id="WP_155547150.1">
    <property type="nucleotide sequence ID" value="NZ_CABVGP010000002.1"/>
</dbReference>
<organism evidence="1 2">
    <name type="scientific">Amycolatopsis camponoti</name>
    <dbReference type="NCBI Taxonomy" id="2606593"/>
    <lineage>
        <taxon>Bacteria</taxon>
        <taxon>Bacillati</taxon>
        <taxon>Actinomycetota</taxon>
        <taxon>Actinomycetes</taxon>
        <taxon>Pseudonocardiales</taxon>
        <taxon>Pseudonocardiaceae</taxon>
        <taxon>Amycolatopsis</taxon>
    </lineage>
</organism>
<dbReference type="EMBL" id="CABVGP010000002">
    <property type="protein sequence ID" value="VVJ22393.1"/>
    <property type="molecule type" value="Genomic_DNA"/>
</dbReference>